<organism evidence="1 2">
    <name type="scientific">Streptomyces brasiliscabiei</name>
    <dbReference type="NCBI Taxonomy" id="2736302"/>
    <lineage>
        <taxon>Bacteria</taxon>
        <taxon>Bacillati</taxon>
        <taxon>Actinomycetota</taxon>
        <taxon>Actinomycetes</taxon>
        <taxon>Kitasatosporales</taxon>
        <taxon>Streptomycetaceae</taxon>
        <taxon>Streptomyces</taxon>
    </lineage>
</organism>
<protein>
    <submittedName>
        <fullName evidence="1">Uncharacterized protein</fullName>
    </submittedName>
</protein>
<evidence type="ECO:0000313" key="2">
    <source>
        <dbReference type="Proteomes" id="UP001365781"/>
    </source>
</evidence>
<dbReference type="RefSeq" id="WP_336542141.1">
    <property type="nucleotide sequence ID" value="NZ_JBBAYL010000011.1"/>
</dbReference>
<dbReference type="Proteomes" id="UP001365781">
    <property type="component" value="Unassembled WGS sequence"/>
</dbReference>
<gene>
    <name evidence="1" type="ORF">WB403_29780</name>
</gene>
<name>A0ABU8GML3_9ACTN</name>
<comment type="caution">
    <text evidence="1">The sequence shown here is derived from an EMBL/GenBank/DDBJ whole genome shotgun (WGS) entry which is preliminary data.</text>
</comment>
<keyword evidence="2" id="KW-1185">Reference proteome</keyword>
<dbReference type="EMBL" id="JBBAYM010000022">
    <property type="protein sequence ID" value="MEI5613345.1"/>
    <property type="molecule type" value="Genomic_DNA"/>
</dbReference>
<reference evidence="1 2" key="1">
    <citation type="submission" date="2024-03" db="EMBL/GenBank/DDBJ databases">
        <title>First Report of Pectobacterium brasiliscabiei causing potato scab in china.</title>
        <authorList>
            <person name="Handique U."/>
        </authorList>
    </citation>
    <scope>NUCLEOTIDE SEQUENCE [LARGE SCALE GENOMIC DNA]</scope>
    <source>
        <strain evidence="1 2">ZRIMU1503</strain>
    </source>
</reference>
<sequence length="97" mass="10442">MIATTPVARWTWGRDDDAADRLAPCLRDALAAYTVLASHRLAVAVPKVRLKVPESGNPRTLLFEGQLLPGPALAPEEAAARLADEVRAALYPGRSVR</sequence>
<proteinExistence type="predicted"/>
<evidence type="ECO:0000313" key="1">
    <source>
        <dbReference type="EMBL" id="MEI5613345.1"/>
    </source>
</evidence>
<accession>A0ABU8GML3</accession>